<dbReference type="Gene3D" id="1.20.5.170">
    <property type="match status" value="1"/>
</dbReference>
<gene>
    <name evidence="5" type="ORF">B7P43_G01209</name>
</gene>
<dbReference type="InterPro" id="IPR050617">
    <property type="entry name" value="E3_ligase_FN3/SPRY"/>
</dbReference>
<keyword evidence="6" id="KW-1185">Reference proteome</keyword>
<dbReference type="InterPro" id="IPR003649">
    <property type="entry name" value="Bbox_C"/>
</dbReference>
<accession>A0A2J7RCV0</accession>
<dbReference type="GO" id="GO:0043005">
    <property type="term" value="C:neuron projection"/>
    <property type="evidence" value="ECO:0007669"/>
    <property type="project" value="TreeGrafter"/>
</dbReference>
<comment type="caution">
    <text evidence="5">The sequence shown here is derived from an EMBL/GenBank/DDBJ whole genome shotgun (WGS) entry which is preliminary data.</text>
</comment>
<dbReference type="InterPro" id="IPR043136">
    <property type="entry name" value="B30.2/SPRY_sf"/>
</dbReference>
<dbReference type="Pfam" id="PF00622">
    <property type="entry name" value="SPRY"/>
    <property type="match status" value="1"/>
</dbReference>
<evidence type="ECO:0000259" key="4">
    <source>
        <dbReference type="PROSITE" id="PS51262"/>
    </source>
</evidence>
<dbReference type="FunCoup" id="A0A2J7RCV0">
    <property type="interactions" value="82"/>
</dbReference>
<keyword evidence="1" id="KW-0175">Coiled coil</keyword>
<dbReference type="SMART" id="SM00502">
    <property type="entry name" value="BBC"/>
    <property type="match status" value="1"/>
</dbReference>
<dbReference type="InterPro" id="IPR013783">
    <property type="entry name" value="Ig-like_fold"/>
</dbReference>
<feature type="domain" description="B30.2/SPRY" evidence="2">
    <location>
        <begin position="212"/>
        <end position="397"/>
    </location>
</feature>
<dbReference type="PROSITE" id="PS51262">
    <property type="entry name" value="COS"/>
    <property type="match status" value="1"/>
</dbReference>
<evidence type="ECO:0000256" key="1">
    <source>
        <dbReference type="ARBA" id="ARBA00023054"/>
    </source>
</evidence>
<dbReference type="FunFam" id="2.60.120.920:FF:000009">
    <property type="entry name" value="E3 ubiquitin-protein ligase TRIM9 isoform X1"/>
    <property type="match status" value="1"/>
</dbReference>
<dbReference type="SUPFAM" id="SSF49899">
    <property type="entry name" value="Concanavalin A-like lectins/glucanases"/>
    <property type="match status" value="1"/>
</dbReference>
<dbReference type="AlphaFoldDB" id="A0A2J7RCV0"/>
<dbReference type="CDD" id="cd00063">
    <property type="entry name" value="FN3"/>
    <property type="match status" value="1"/>
</dbReference>
<reference evidence="5 6" key="1">
    <citation type="submission" date="2017-12" db="EMBL/GenBank/DDBJ databases">
        <title>Hemimetabolous genomes reveal molecular basis of termite eusociality.</title>
        <authorList>
            <person name="Harrison M.C."/>
            <person name="Jongepier E."/>
            <person name="Robertson H.M."/>
            <person name="Arning N."/>
            <person name="Bitard-Feildel T."/>
            <person name="Chao H."/>
            <person name="Childers C.P."/>
            <person name="Dinh H."/>
            <person name="Doddapaneni H."/>
            <person name="Dugan S."/>
            <person name="Gowin J."/>
            <person name="Greiner C."/>
            <person name="Han Y."/>
            <person name="Hu H."/>
            <person name="Hughes D.S.T."/>
            <person name="Huylmans A.-K."/>
            <person name="Kemena C."/>
            <person name="Kremer L.P.M."/>
            <person name="Lee S.L."/>
            <person name="Lopez-Ezquerra A."/>
            <person name="Mallet L."/>
            <person name="Monroy-Kuhn J.M."/>
            <person name="Moser A."/>
            <person name="Murali S.C."/>
            <person name="Muzny D.M."/>
            <person name="Otani S."/>
            <person name="Piulachs M.-D."/>
            <person name="Poelchau M."/>
            <person name="Qu J."/>
            <person name="Schaub F."/>
            <person name="Wada-Katsumata A."/>
            <person name="Worley K.C."/>
            <person name="Xie Q."/>
            <person name="Ylla G."/>
            <person name="Poulsen M."/>
            <person name="Gibbs R.A."/>
            <person name="Schal C."/>
            <person name="Richards S."/>
            <person name="Belles X."/>
            <person name="Korb J."/>
            <person name="Bornberg-Bauer E."/>
        </authorList>
    </citation>
    <scope>NUCLEOTIDE SEQUENCE [LARGE SCALE GENOMIC DNA]</scope>
    <source>
        <tissue evidence="5">Whole body</tissue>
    </source>
</reference>
<dbReference type="Pfam" id="PF00041">
    <property type="entry name" value="fn3"/>
    <property type="match status" value="1"/>
</dbReference>
<organism evidence="5 6">
    <name type="scientific">Cryptotermes secundus</name>
    <dbReference type="NCBI Taxonomy" id="105785"/>
    <lineage>
        <taxon>Eukaryota</taxon>
        <taxon>Metazoa</taxon>
        <taxon>Ecdysozoa</taxon>
        <taxon>Arthropoda</taxon>
        <taxon>Hexapoda</taxon>
        <taxon>Insecta</taxon>
        <taxon>Pterygota</taxon>
        <taxon>Neoptera</taxon>
        <taxon>Polyneoptera</taxon>
        <taxon>Dictyoptera</taxon>
        <taxon>Blattodea</taxon>
        <taxon>Blattoidea</taxon>
        <taxon>Termitoidae</taxon>
        <taxon>Kalotermitidae</taxon>
        <taxon>Cryptotermitinae</taxon>
        <taxon>Cryptotermes</taxon>
    </lineage>
</organism>
<dbReference type="InterPro" id="IPR013320">
    <property type="entry name" value="ConA-like_dom_sf"/>
</dbReference>
<dbReference type="FunFam" id="2.60.40.10:FF:000178">
    <property type="entry name" value="E3 ubiquitin-protein ligase TRIM9 isoform X1"/>
    <property type="match status" value="1"/>
</dbReference>
<dbReference type="SUPFAM" id="SSF49265">
    <property type="entry name" value="Fibronectin type III"/>
    <property type="match status" value="1"/>
</dbReference>
<evidence type="ECO:0000313" key="5">
    <source>
        <dbReference type="EMBL" id="PNF38657.1"/>
    </source>
</evidence>
<dbReference type="GO" id="GO:0007411">
    <property type="term" value="P:axon guidance"/>
    <property type="evidence" value="ECO:0007669"/>
    <property type="project" value="TreeGrafter"/>
</dbReference>
<evidence type="ECO:0000259" key="2">
    <source>
        <dbReference type="PROSITE" id="PS50188"/>
    </source>
</evidence>
<dbReference type="Gene3D" id="2.60.40.10">
    <property type="entry name" value="Immunoglobulins"/>
    <property type="match status" value="1"/>
</dbReference>
<dbReference type="Proteomes" id="UP000235965">
    <property type="component" value="Unassembled WGS sequence"/>
</dbReference>
<dbReference type="Gene3D" id="2.60.120.920">
    <property type="match status" value="1"/>
</dbReference>
<dbReference type="EMBL" id="NEVH01005883">
    <property type="protein sequence ID" value="PNF38657.1"/>
    <property type="molecule type" value="Genomic_DNA"/>
</dbReference>
<dbReference type="SMART" id="SM00060">
    <property type="entry name" value="FN3"/>
    <property type="match status" value="1"/>
</dbReference>
<evidence type="ECO:0000313" key="6">
    <source>
        <dbReference type="Proteomes" id="UP000235965"/>
    </source>
</evidence>
<evidence type="ECO:0000259" key="3">
    <source>
        <dbReference type="PROSITE" id="PS50853"/>
    </source>
</evidence>
<proteinExistence type="predicted"/>
<dbReference type="InParanoid" id="A0A2J7RCV0"/>
<protein>
    <submittedName>
        <fullName evidence="5">E3 ubiquitin-protein ligase TRIM9</fullName>
    </submittedName>
</protein>
<dbReference type="PANTHER" id="PTHR24099:SF15">
    <property type="entry name" value="E3 UBIQUITIN-PROTEIN LIGASE TRIM9"/>
    <property type="match status" value="1"/>
</dbReference>
<dbReference type="InterPro" id="IPR017903">
    <property type="entry name" value="COS_domain"/>
</dbReference>
<dbReference type="PROSITE" id="PS50853">
    <property type="entry name" value="FN3"/>
    <property type="match status" value="1"/>
</dbReference>
<feature type="domain" description="Fibronectin type-III" evidence="3">
    <location>
        <begin position="137"/>
        <end position="230"/>
    </location>
</feature>
<sequence length="401" mass="45017">MTDKVTENCSDFETQVSTQCDALIEAIHRRKQELLDFIRQNKEMKLRTLKDQVSTCTCKLQHTTGLLQFCIEALKETDSAAFLQVGSMLITRVANVDITWHKDVVTSPRISHEFDLTLEDKSVLRAIEQLNFIQMKPPNAPAIIPEECSAENNSVTVAWQPPPTSYVEGYVLELDNGSGGEFREVYCGKETICTVDGLHFNSMYNARVKAFNSTGEGEYSELIGLQTAEVAWFTFDPCLSPPELQFSEDNCTVSCEGYEHRVALGSVGFSRGIHYWEFSINRYDSDTDPSFGIARLDVAKDQMLGKDDKGWSMYIDRQRSWFMHGSVHEQRSEGGIQPGSTVGVLLDLDRHQLSFYVNEEPQGPIAFQDLYGVFYPAVSLNRGVSVTLHTAIDPPSDSDES</sequence>
<dbReference type="CDD" id="cd12889">
    <property type="entry name" value="SPRY_PRY_TRIM67_9"/>
    <property type="match status" value="1"/>
</dbReference>
<name>A0A2J7RCV0_9NEOP</name>
<dbReference type="PANTHER" id="PTHR24099">
    <property type="entry name" value="E3 UBIQUITIN-PROTEIN LIGASE TRIM36-RELATED"/>
    <property type="match status" value="1"/>
</dbReference>
<dbReference type="InterPro" id="IPR001870">
    <property type="entry name" value="B30.2/SPRY"/>
</dbReference>
<dbReference type="SMART" id="SM00449">
    <property type="entry name" value="SPRY"/>
    <property type="match status" value="1"/>
</dbReference>
<dbReference type="PROSITE" id="PS50188">
    <property type="entry name" value="B302_SPRY"/>
    <property type="match status" value="1"/>
</dbReference>
<dbReference type="InterPro" id="IPR003877">
    <property type="entry name" value="SPRY_dom"/>
</dbReference>
<feature type="domain" description="COS" evidence="4">
    <location>
        <begin position="74"/>
        <end position="133"/>
    </location>
</feature>
<dbReference type="STRING" id="105785.A0A2J7RCV0"/>
<dbReference type="InterPro" id="IPR036116">
    <property type="entry name" value="FN3_sf"/>
</dbReference>
<dbReference type="OrthoDB" id="295536at2759"/>
<dbReference type="InterPro" id="IPR003961">
    <property type="entry name" value="FN3_dom"/>
</dbReference>